<name>V5F925_BYSSN</name>
<sequence length="243" mass="26843">MTARNIQDPRERLGRQSKKMTGELEDSQGVMARAAVVAGKSGMLREEQGGWNRPALRAKKGSRRRIDGRRVSRTRQRSCRDDRKDAEGAETKEEKEGLQRKCECGDGGERDGAREGESHWGWHGEDSSSLLMRYPGFSLPSAPGQRVSILQDDLPGRQPSLDRGPALALLSTENSTETGCGRHMRVHLVADPGDNRLFLEAVGRLWCPANNSAVSPDRDGDQHPARVKVIARWSHVSAGFARP</sequence>
<proteinExistence type="predicted"/>
<dbReference type="InParanoid" id="V5F925"/>
<protein>
    <submittedName>
        <fullName evidence="2">Uncharacterized protein</fullName>
    </submittedName>
</protein>
<dbReference type="EMBL" id="BAUL01000027">
    <property type="protein sequence ID" value="GAD92519.1"/>
    <property type="molecule type" value="Genomic_DNA"/>
</dbReference>
<gene>
    <name evidence="2" type="ORF">PVAR5_1112</name>
</gene>
<dbReference type="Proteomes" id="UP000018001">
    <property type="component" value="Unassembled WGS sequence"/>
</dbReference>
<feature type="region of interest" description="Disordered" evidence="1">
    <location>
        <begin position="42"/>
        <end position="121"/>
    </location>
</feature>
<organism evidence="2 3">
    <name type="scientific">Byssochlamys spectabilis (strain No. 5 / NBRC 109023)</name>
    <name type="common">Paecilomyces variotii</name>
    <dbReference type="NCBI Taxonomy" id="1356009"/>
    <lineage>
        <taxon>Eukaryota</taxon>
        <taxon>Fungi</taxon>
        <taxon>Dikarya</taxon>
        <taxon>Ascomycota</taxon>
        <taxon>Pezizomycotina</taxon>
        <taxon>Eurotiomycetes</taxon>
        <taxon>Eurotiomycetidae</taxon>
        <taxon>Eurotiales</taxon>
        <taxon>Thermoascaceae</taxon>
        <taxon>Paecilomyces</taxon>
    </lineage>
</organism>
<reference evidence="3" key="1">
    <citation type="journal article" date="2014" name="Genome Announc.">
        <title>Draft genome sequence of the formaldehyde-resistant fungus Byssochlamys spectabilis No. 5 (anamorph Paecilomyces variotii No. 5) (NBRC109023).</title>
        <authorList>
            <person name="Oka T."/>
            <person name="Ekino K."/>
            <person name="Fukuda K."/>
            <person name="Nomura Y."/>
        </authorList>
    </citation>
    <scope>NUCLEOTIDE SEQUENCE [LARGE SCALE GENOMIC DNA]</scope>
    <source>
        <strain evidence="3">No. 5 / NBRC 109023</strain>
    </source>
</reference>
<evidence type="ECO:0000313" key="2">
    <source>
        <dbReference type="EMBL" id="GAD92519.1"/>
    </source>
</evidence>
<comment type="caution">
    <text evidence="2">The sequence shown here is derived from an EMBL/GenBank/DDBJ whole genome shotgun (WGS) entry which is preliminary data.</text>
</comment>
<dbReference type="AlphaFoldDB" id="V5F925"/>
<feature type="region of interest" description="Disordered" evidence="1">
    <location>
        <begin position="1"/>
        <end position="28"/>
    </location>
</feature>
<feature type="compositionally biased region" description="Basic and acidic residues" evidence="1">
    <location>
        <begin position="78"/>
        <end position="121"/>
    </location>
</feature>
<keyword evidence="3" id="KW-1185">Reference proteome</keyword>
<accession>V5F925</accession>
<evidence type="ECO:0000256" key="1">
    <source>
        <dbReference type="SAM" id="MobiDB-lite"/>
    </source>
</evidence>
<dbReference type="HOGENOM" id="CLU_1142458_0_0_1"/>
<evidence type="ECO:0000313" key="3">
    <source>
        <dbReference type="Proteomes" id="UP000018001"/>
    </source>
</evidence>